<proteinExistence type="predicted"/>
<protein>
    <submittedName>
        <fullName evidence="1">Uncharacterized protein</fullName>
    </submittedName>
</protein>
<dbReference type="AlphaFoldDB" id="A0A0E9W0V0"/>
<reference evidence="1" key="2">
    <citation type="journal article" date="2015" name="Fish Shellfish Immunol.">
        <title>Early steps in the European eel (Anguilla anguilla)-Vibrio vulnificus interaction in the gills: Role of the RtxA13 toxin.</title>
        <authorList>
            <person name="Callol A."/>
            <person name="Pajuelo D."/>
            <person name="Ebbesson L."/>
            <person name="Teles M."/>
            <person name="MacKenzie S."/>
            <person name="Amaro C."/>
        </authorList>
    </citation>
    <scope>NUCLEOTIDE SEQUENCE</scope>
</reference>
<name>A0A0E9W0V0_ANGAN</name>
<evidence type="ECO:0000313" key="1">
    <source>
        <dbReference type="EMBL" id="JAH83987.1"/>
    </source>
</evidence>
<sequence>MTTYVLPHISKSTRFVI</sequence>
<reference evidence="1" key="1">
    <citation type="submission" date="2014-11" db="EMBL/GenBank/DDBJ databases">
        <authorList>
            <person name="Amaro Gonzalez C."/>
        </authorList>
    </citation>
    <scope>NUCLEOTIDE SEQUENCE</scope>
</reference>
<dbReference type="EMBL" id="GBXM01024590">
    <property type="protein sequence ID" value="JAH83987.1"/>
    <property type="molecule type" value="Transcribed_RNA"/>
</dbReference>
<organism evidence="1">
    <name type="scientific">Anguilla anguilla</name>
    <name type="common">European freshwater eel</name>
    <name type="synonym">Muraena anguilla</name>
    <dbReference type="NCBI Taxonomy" id="7936"/>
    <lineage>
        <taxon>Eukaryota</taxon>
        <taxon>Metazoa</taxon>
        <taxon>Chordata</taxon>
        <taxon>Craniata</taxon>
        <taxon>Vertebrata</taxon>
        <taxon>Euteleostomi</taxon>
        <taxon>Actinopterygii</taxon>
        <taxon>Neopterygii</taxon>
        <taxon>Teleostei</taxon>
        <taxon>Anguilliformes</taxon>
        <taxon>Anguillidae</taxon>
        <taxon>Anguilla</taxon>
    </lineage>
</organism>
<accession>A0A0E9W0V0</accession>